<evidence type="ECO:0000256" key="6">
    <source>
        <dbReference type="ARBA" id="ARBA00023235"/>
    </source>
</evidence>
<evidence type="ECO:0000313" key="9">
    <source>
        <dbReference type="Proteomes" id="UP000070299"/>
    </source>
</evidence>
<comment type="pathway">
    <text evidence="2 7">Carbohydrate metabolism; pentose and glucuronate interconversion.</text>
</comment>
<dbReference type="RefSeq" id="WP_068376092.1">
    <property type="nucleotide sequence ID" value="NZ_LSNE01000005.1"/>
</dbReference>
<evidence type="ECO:0000256" key="3">
    <source>
        <dbReference type="ARBA" id="ARBA00008397"/>
    </source>
</evidence>
<dbReference type="UniPathway" id="UPA00246"/>
<dbReference type="PANTHER" id="PTHR30068">
    <property type="entry name" value="URONATE ISOMERASE"/>
    <property type="match status" value="1"/>
</dbReference>
<evidence type="ECO:0000313" key="8">
    <source>
        <dbReference type="EMBL" id="KXI29077.1"/>
    </source>
</evidence>
<evidence type="ECO:0000256" key="5">
    <source>
        <dbReference type="ARBA" id="ARBA00020555"/>
    </source>
</evidence>
<dbReference type="InterPro" id="IPR032466">
    <property type="entry name" value="Metal_Hydrolase"/>
</dbReference>
<evidence type="ECO:0000256" key="4">
    <source>
        <dbReference type="ARBA" id="ARBA00012546"/>
    </source>
</evidence>
<evidence type="ECO:0000256" key="2">
    <source>
        <dbReference type="ARBA" id="ARBA00004892"/>
    </source>
</evidence>
<dbReference type="Gene3D" id="3.20.20.140">
    <property type="entry name" value="Metal-dependent hydrolases"/>
    <property type="match status" value="1"/>
</dbReference>
<dbReference type="GO" id="GO:0042840">
    <property type="term" value="P:D-glucuronate catabolic process"/>
    <property type="evidence" value="ECO:0007669"/>
    <property type="project" value="TreeGrafter"/>
</dbReference>
<comment type="caution">
    <text evidence="8">The sequence shown here is derived from an EMBL/GenBank/DDBJ whole genome shotgun (WGS) entry which is preliminary data.</text>
</comment>
<accession>A0A136A1K4</accession>
<dbReference type="STRING" id="1799789.AX660_13005"/>
<organism evidence="8 9">
    <name type="scientific">Paraglaciecola hydrolytica</name>
    <dbReference type="NCBI Taxonomy" id="1799789"/>
    <lineage>
        <taxon>Bacteria</taxon>
        <taxon>Pseudomonadati</taxon>
        <taxon>Pseudomonadota</taxon>
        <taxon>Gammaproteobacteria</taxon>
        <taxon>Alteromonadales</taxon>
        <taxon>Alteromonadaceae</taxon>
        <taxon>Paraglaciecola</taxon>
    </lineage>
</organism>
<dbReference type="Pfam" id="PF02614">
    <property type="entry name" value="UxaC"/>
    <property type="match status" value="1"/>
</dbReference>
<dbReference type="SUPFAM" id="SSF51556">
    <property type="entry name" value="Metallo-dependent hydrolases"/>
    <property type="match status" value="1"/>
</dbReference>
<dbReference type="OrthoDB" id="9766564at2"/>
<keyword evidence="9" id="KW-1185">Reference proteome</keyword>
<evidence type="ECO:0000256" key="7">
    <source>
        <dbReference type="HAMAP-Rule" id="MF_00675"/>
    </source>
</evidence>
<gene>
    <name evidence="7" type="primary">uxaC</name>
    <name evidence="8" type="ORF">AX660_13005</name>
</gene>
<proteinExistence type="inferred from homology"/>
<dbReference type="GO" id="GO:0019698">
    <property type="term" value="P:D-galacturonate catabolic process"/>
    <property type="evidence" value="ECO:0007669"/>
    <property type="project" value="TreeGrafter"/>
</dbReference>
<dbReference type="GO" id="GO:0008880">
    <property type="term" value="F:glucuronate isomerase activity"/>
    <property type="evidence" value="ECO:0007669"/>
    <property type="project" value="UniProtKB-UniRule"/>
</dbReference>
<sequence>MVNSTTLHLHPDRLFPSDEKVRSIARNLYEQIKDLPIISPHGHTDPRWFAYDEPFGNASELLIRPDHYVFRMLYSQGISLESLGIRRQDGATVEQDPRKIWHLLAKNYHLFRGTPSRIWLDTVFHDVFGLRTMLNEKSADLYYDHITEMLTTPAFRPRALMDRFNIELICTTEGALDTLPHHQAMQGTPMQSRVITSFRPDDVVDASREDFVENIQKLAELTGQDTQSWTGYLQALRLRREYFRTLGATATDHGHPTARTANLSVSECEKLFAICLSGQSSEEQQELFRAQMLTELAGMSIEDGMVMQIHPGAHRNHNSVIFNNFGRDKGADIPSQTEYVQALKPMLEKYGNDPRLSIILFTLDETTYARELAPLAGHYPSLKLGPAWWFHDSPEGMIRFRHQTTETAGFYNTVGFNDDTRAFLSIPARHDVARRIDCRFLAELISQHRINEDEGVELAFDLTYRLAKKAYKLDK</sequence>
<name>A0A136A1K4_9ALTE</name>
<evidence type="ECO:0000256" key="1">
    <source>
        <dbReference type="ARBA" id="ARBA00001165"/>
    </source>
</evidence>
<dbReference type="Gene3D" id="1.10.2020.10">
    <property type="entry name" value="uronate isomerase, domain 2, chain A"/>
    <property type="match status" value="1"/>
</dbReference>
<dbReference type="PANTHER" id="PTHR30068:SF4">
    <property type="entry name" value="URONATE ISOMERASE"/>
    <property type="match status" value="1"/>
</dbReference>
<dbReference type="InterPro" id="IPR003766">
    <property type="entry name" value="Uronate_isomerase"/>
</dbReference>
<comment type="catalytic activity">
    <reaction evidence="7">
        <text>aldehydo-D-galacturonate = keto-D-tagaturonate</text>
        <dbReference type="Rhea" id="RHEA:27702"/>
        <dbReference type="ChEBI" id="CHEBI:12952"/>
        <dbReference type="ChEBI" id="CHEBI:17886"/>
    </reaction>
</comment>
<comment type="similarity">
    <text evidence="3 7">Belongs to the metallo-dependent hydrolases superfamily. Uronate isomerase family.</text>
</comment>
<dbReference type="HAMAP" id="MF_00675">
    <property type="entry name" value="UxaC"/>
    <property type="match status" value="1"/>
</dbReference>
<dbReference type="AlphaFoldDB" id="A0A136A1K4"/>
<dbReference type="EC" id="5.3.1.12" evidence="4 7"/>
<dbReference type="Proteomes" id="UP000070299">
    <property type="component" value="Unassembled WGS sequence"/>
</dbReference>
<dbReference type="EMBL" id="LSNE01000005">
    <property type="protein sequence ID" value="KXI29077.1"/>
    <property type="molecule type" value="Genomic_DNA"/>
</dbReference>
<protein>
    <recommendedName>
        <fullName evidence="5 7">Uronate isomerase</fullName>
        <ecNumber evidence="4 7">5.3.1.12</ecNumber>
    </recommendedName>
    <alternativeName>
        <fullName evidence="7">Glucuronate isomerase</fullName>
    </alternativeName>
    <alternativeName>
        <fullName evidence="7">Uronic isomerase</fullName>
    </alternativeName>
</protein>
<keyword evidence="6 7" id="KW-0413">Isomerase</keyword>
<reference evidence="9" key="1">
    <citation type="submission" date="2016-02" db="EMBL/GenBank/DDBJ databases">
        <authorList>
            <person name="Schultz-Johansen M."/>
            <person name="Glaring M.A."/>
            <person name="Bech P.K."/>
            <person name="Stougaard P."/>
        </authorList>
    </citation>
    <scope>NUCLEOTIDE SEQUENCE [LARGE SCALE GENOMIC DNA]</scope>
    <source>
        <strain evidence="9">S66</strain>
    </source>
</reference>
<comment type="catalytic activity">
    <reaction evidence="1 7">
        <text>D-glucuronate = D-fructuronate</text>
        <dbReference type="Rhea" id="RHEA:13049"/>
        <dbReference type="ChEBI" id="CHEBI:58720"/>
        <dbReference type="ChEBI" id="CHEBI:59863"/>
        <dbReference type="EC" id="5.3.1.12"/>
    </reaction>
</comment>
<dbReference type="NCBIfam" id="NF002794">
    <property type="entry name" value="PRK02925.1"/>
    <property type="match status" value="1"/>
</dbReference>